<evidence type="ECO:0000256" key="2">
    <source>
        <dbReference type="ARBA" id="ARBA00023015"/>
    </source>
</evidence>
<dbReference type="PROSITE" id="PS50811">
    <property type="entry name" value="WRKY"/>
    <property type="match status" value="1"/>
</dbReference>
<keyword evidence="8" id="KW-1185">Reference proteome</keyword>
<comment type="caution">
    <text evidence="7">The sequence shown here is derived from an EMBL/GenBank/DDBJ whole genome shotgun (WGS) entry which is preliminary data.</text>
</comment>
<evidence type="ECO:0000256" key="4">
    <source>
        <dbReference type="ARBA" id="ARBA00023163"/>
    </source>
</evidence>
<dbReference type="InterPro" id="IPR036576">
    <property type="entry name" value="WRKY_dom_sf"/>
</dbReference>
<dbReference type="SMART" id="SM00774">
    <property type="entry name" value="WRKY"/>
    <property type="match status" value="1"/>
</dbReference>
<sequence>MSILESSTHSGCQVVINEIEHQRALVMELHDLILPILDPCSRQEKLAQQLFQDIFSSSSKVISFLELGDNSNKQANLIKYRRKGGKNNVESHMLGEEAKENGNKRRKNAQHTGSVVTQAPHFDGYQWRKYGQKWISKAKHSRSYYRCANSKDQGCLATKTVQQKESDGSSGTVRLFDVDYYGQHICKKDDIIHPYVVETTQYSAPIVNHNQSISGSTVVHNDVHGVQDESFENLFMVPSTPEYLIDFTDVEMAGALEVTSMMISEDIWA</sequence>
<evidence type="ECO:0000256" key="5">
    <source>
        <dbReference type="ARBA" id="ARBA00023242"/>
    </source>
</evidence>
<dbReference type="AlphaFoldDB" id="A0A811RKW3"/>
<dbReference type="InterPro" id="IPR003657">
    <property type="entry name" value="WRKY_dom"/>
</dbReference>
<evidence type="ECO:0000259" key="6">
    <source>
        <dbReference type="PROSITE" id="PS50811"/>
    </source>
</evidence>
<organism evidence="7 8">
    <name type="scientific">Miscanthus lutarioriparius</name>
    <dbReference type="NCBI Taxonomy" id="422564"/>
    <lineage>
        <taxon>Eukaryota</taxon>
        <taxon>Viridiplantae</taxon>
        <taxon>Streptophyta</taxon>
        <taxon>Embryophyta</taxon>
        <taxon>Tracheophyta</taxon>
        <taxon>Spermatophyta</taxon>
        <taxon>Magnoliopsida</taxon>
        <taxon>Liliopsida</taxon>
        <taxon>Poales</taxon>
        <taxon>Poaceae</taxon>
        <taxon>PACMAD clade</taxon>
        <taxon>Panicoideae</taxon>
        <taxon>Andropogonodae</taxon>
        <taxon>Andropogoneae</taxon>
        <taxon>Saccharinae</taxon>
        <taxon>Miscanthus</taxon>
    </lineage>
</organism>
<dbReference type="Pfam" id="PF03106">
    <property type="entry name" value="WRKY"/>
    <property type="match status" value="1"/>
</dbReference>
<dbReference type="OrthoDB" id="747295at2759"/>
<protein>
    <recommendedName>
        <fullName evidence="6">WRKY domain-containing protein</fullName>
    </recommendedName>
</protein>
<dbReference type="GO" id="GO:0005634">
    <property type="term" value="C:nucleus"/>
    <property type="evidence" value="ECO:0007669"/>
    <property type="project" value="UniProtKB-SubCell"/>
</dbReference>
<evidence type="ECO:0000313" key="8">
    <source>
        <dbReference type="Proteomes" id="UP000604825"/>
    </source>
</evidence>
<dbReference type="EMBL" id="CAJGYO010000015">
    <property type="protein sequence ID" value="CAD6270643.1"/>
    <property type="molecule type" value="Genomic_DNA"/>
</dbReference>
<keyword evidence="2" id="KW-0805">Transcription regulation</keyword>
<evidence type="ECO:0000256" key="1">
    <source>
        <dbReference type="ARBA" id="ARBA00004123"/>
    </source>
</evidence>
<gene>
    <name evidence="7" type="ORF">NCGR_LOCUS53935</name>
</gene>
<dbReference type="SUPFAM" id="SSF118290">
    <property type="entry name" value="WRKY DNA-binding domain"/>
    <property type="match status" value="1"/>
</dbReference>
<dbReference type="GO" id="GO:0003700">
    <property type="term" value="F:DNA-binding transcription factor activity"/>
    <property type="evidence" value="ECO:0007669"/>
    <property type="project" value="InterPro"/>
</dbReference>
<name>A0A811RKW3_9POAL</name>
<dbReference type="Gene3D" id="2.20.25.80">
    <property type="entry name" value="WRKY domain"/>
    <property type="match status" value="1"/>
</dbReference>
<dbReference type="GO" id="GO:0043565">
    <property type="term" value="F:sequence-specific DNA binding"/>
    <property type="evidence" value="ECO:0007669"/>
    <property type="project" value="InterPro"/>
</dbReference>
<dbReference type="PANTHER" id="PTHR31282">
    <property type="entry name" value="WRKY TRANSCRIPTION FACTOR 21-RELATED"/>
    <property type="match status" value="1"/>
</dbReference>
<feature type="domain" description="WRKY" evidence="6">
    <location>
        <begin position="123"/>
        <end position="167"/>
    </location>
</feature>
<comment type="subcellular location">
    <subcellularLocation>
        <location evidence="1">Nucleus</location>
    </subcellularLocation>
</comment>
<proteinExistence type="predicted"/>
<accession>A0A811RKW3</accession>
<evidence type="ECO:0000313" key="7">
    <source>
        <dbReference type="EMBL" id="CAD6270643.1"/>
    </source>
</evidence>
<reference evidence="7" key="1">
    <citation type="submission" date="2020-10" db="EMBL/GenBank/DDBJ databases">
        <authorList>
            <person name="Han B."/>
            <person name="Lu T."/>
            <person name="Zhao Q."/>
            <person name="Huang X."/>
            <person name="Zhao Y."/>
        </authorList>
    </citation>
    <scope>NUCLEOTIDE SEQUENCE</scope>
</reference>
<keyword evidence="3" id="KW-0238">DNA-binding</keyword>
<evidence type="ECO:0000256" key="3">
    <source>
        <dbReference type="ARBA" id="ARBA00023125"/>
    </source>
</evidence>
<dbReference type="InterPro" id="IPR044810">
    <property type="entry name" value="WRKY_plant"/>
</dbReference>
<dbReference type="Proteomes" id="UP000604825">
    <property type="component" value="Unassembled WGS sequence"/>
</dbReference>
<keyword evidence="5" id="KW-0539">Nucleus</keyword>
<keyword evidence="4" id="KW-0804">Transcription</keyword>